<organism evidence="1 2">
    <name type="scientific">Romanomermis culicivorax</name>
    <name type="common">Nematode worm</name>
    <dbReference type="NCBI Taxonomy" id="13658"/>
    <lineage>
        <taxon>Eukaryota</taxon>
        <taxon>Metazoa</taxon>
        <taxon>Ecdysozoa</taxon>
        <taxon>Nematoda</taxon>
        <taxon>Enoplea</taxon>
        <taxon>Dorylaimia</taxon>
        <taxon>Mermithida</taxon>
        <taxon>Mermithoidea</taxon>
        <taxon>Mermithidae</taxon>
        <taxon>Romanomermis</taxon>
    </lineage>
</organism>
<name>A0A915J528_ROMCU</name>
<dbReference type="Proteomes" id="UP000887565">
    <property type="component" value="Unplaced"/>
</dbReference>
<sequence length="63" mass="7631">MQDNLNDRSLLSEQYLRGTFREQYLRGLVLEHREMLAPPTSQIFHTKDIAHTRRWITHFVSYI</sequence>
<protein>
    <submittedName>
        <fullName evidence="2">Uncharacterized protein</fullName>
    </submittedName>
</protein>
<reference evidence="2" key="1">
    <citation type="submission" date="2022-11" db="UniProtKB">
        <authorList>
            <consortium name="WormBaseParasite"/>
        </authorList>
    </citation>
    <scope>IDENTIFICATION</scope>
</reference>
<dbReference type="AlphaFoldDB" id="A0A915J528"/>
<accession>A0A915J528</accession>
<evidence type="ECO:0000313" key="2">
    <source>
        <dbReference type="WBParaSite" id="nRc.2.0.1.t21250-RA"/>
    </source>
</evidence>
<dbReference type="WBParaSite" id="nRc.2.0.1.t21250-RA">
    <property type="protein sequence ID" value="nRc.2.0.1.t21250-RA"/>
    <property type="gene ID" value="nRc.2.0.1.g21250"/>
</dbReference>
<evidence type="ECO:0000313" key="1">
    <source>
        <dbReference type="Proteomes" id="UP000887565"/>
    </source>
</evidence>
<keyword evidence="1" id="KW-1185">Reference proteome</keyword>
<proteinExistence type="predicted"/>